<dbReference type="STRING" id="947166.A0A1D1UL23"/>
<dbReference type="AlphaFoldDB" id="A0A1D1UL23"/>
<dbReference type="SMART" id="SM00014">
    <property type="entry name" value="acidPPc"/>
    <property type="match status" value="1"/>
</dbReference>
<keyword evidence="2" id="KW-1133">Transmembrane helix</keyword>
<name>A0A1D1UL23_RAMVA</name>
<keyword evidence="2" id="KW-0812">Transmembrane</keyword>
<dbReference type="PANTHER" id="PTHR14969:SF13">
    <property type="entry name" value="AT30094P"/>
    <property type="match status" value="1"/>
</dbReference>
<evidence type="ECO:0000256" key="2">
    <source>
        <dbReference type="SAM" id="Phobius"/>
    </source>
</evidence>
<evidence type="ECO:0000313" key="4">
    <source>
        <dbReference type="EMBL" id="GAU90141.1"/>
    </source>
</evidence>
<organism evidence="4 5">
    <name type="scientific">Ramazzottius varieornatus</name>
    <name type="common">Water bear</name>
    <name type="synonym">Tardigrade</name>
    <dbReference type="NCBI Taxonomy" id="947166"/>
    <lineage>
        <taxon>Eukaryota</taxon>
        <taxon>Metazoa</taxon>
        <taxon>Ecdysozoa</taxon>
        <taxon>Tardigrada</taxon>
        <taxon>Eutardigrada</taxon>
        <taxon>Parachela</taxon>
        <taxon>Hypsibioidea</taxon>
        <taxon>Ramazzottiidae</taxon>
        <taxon>Ramazzottius</taxon>
    </lineage>
</organism>
<evidence type="ECO:0000256" key="1">
    <source>
        <dbReference type="SAM" id="MobiDB-lite"/>
    </source>
</evidence>
<evidence type="ECO:0000313" key="5">
    <source>
        <dbReference type="Proteomes" id="UP000186922"/>
    </source>
</evidence>
<dbReference type="Gene3D" id="1.20.144.10">
    <property type="entry name" value="Phosphatidic acid phosphatase type 2/haloperoxidase"/>
    <property type="match status" value="1"/>
</dbReference>
<comment type="caution">
    <text evidence="4">The sequence shown here is derived from an EMBL/GenBank/DDBJ whole genome shotgun (WGS) entry which is preliminary data.</text>
</comment>
<feature type="domain" description="Phosphatidic acid phosphatase type 2/haloperoxidase" evidence="3">
    <location>
        <begin position="102"/>
        <end position="213"/>
    </location>
</feature>
<dbReference type="InterPro" id="IPR000326">
    <property type="entry name" value="PAP2/HPO"/>
</dbReference>
<protein>
    <recommendedName>
        <fullName evidence="3">Phosphatidic acid phosphatase type 2/haloperoxidase domain-containing protein</fullName>
    </recommendedName>
</protein>
<feature type="transmembrane region" description="Helical" evidence="2">
    <location>
        <begin position="194"/>
        <end position="217"/>
    </location>
</feature>
<dbReference type="PANTHER" id="PTHR14969">
    <property type="entry name" value="SPHINGOSINE-1-PHOSPHATE PHOSPHOHYDROLASE"/>
    <property type="match status" value="1"/>
</dbReference>
<feature type="region of interest" description="Disordered" evidence="1">
    <location>
        <begin position="1"/>
        <end position="33"/>
    </location>
</feature>
<feature type="transmembrane region" description="Helical" evidence="2">
    <location>
        <begin position="102"/>
        <end position="124"/>
    </location>
</feature>
<proteinExistence type="predicted"/>
<keyword evidence="2" id="KW-0472">Membrane</keyword>
<accession>A0A1D1UL23</accession>
<dbReference type="InterPro" id="IPR036938">
    <property type="entry name" value="PAP2/HPO_sf"/>
</dbReference>
<dbReference type="SUPFAM" id="SSF48317">
    <property type="entry name" value="Acid phosphatase/Vanadium-dependent haloperoxidase"/>
    <property type="match status" value="1"/>
</dbReference>
<dbReference type="Proteomes" id="UP000186922">
    <property type="component" value="Unassembled WGS sequence"/>
</dbReference>
<dbReference type="OrthoDB" id="10266771at2759"/>
<evidence type="ECO:0000259" key="3">
    <source>
        <dbReference type="SMART" id="SM00014"/>
    </source>
</evidence>
<feature type="transmembrane region" description="Helical" evidence="2">
    <location>
        <begin position="159"/>
        <end position="182"/>
    </location>
</feature>
<reference evidence="4 5" key="1">
    <citation type="journal article" date="2016" name="Nat. Commun.">
        <title>Extremotolerant tardigrade genome and improved radiotolerance of human cultured cells by tardigrade-unique protein.</title>
        <authorList>
            <person name="Hashimoto T."/>
            <person name="Horikawa D.D."/>
            <person name="Saito Y."/>
            <person name="Kuwahara H."/>
            <person name="Kozuka-Hata H."/>
            <person name="Shin-I T."/>
            <person name="Minakuchi Y."/>
            <person name="Ohishi K."/>
            <person name="Motoyama A."/>
            <person name="Aizu T."/>
            <person name="Enomoto A."/>
            <person name="Kondo K."/>
            <person name="Tanaka S."/>
            <person name="Hara Y."/>
            <person name="Koshikawa S."/>
            <person name="Sagara H."/>
            <person name="Miura T."/>
            <person name="Yokobori S."/>
            <person name="Miyagawa K."/>
            <person name="Suzuki Y."/>
            <person name="Kubo T."/>
            <person name="Oyama M."/>
            <person name="Kohara Y."/>
            <person name="Fujiyama A."/>
            <person name="Arakawa K."/>
            <person name="Katayama T."/>
            <person name="Toyoda A."/>
            <person name="Kunieda T."/>
        </authorList>
    </citation>
    <scope>NUCLEOTIDE SEQUENCE [LARGE SCALE GENOMIC DNA]</scope>
    <source>
        <strain evidence="4 5">YOKOZUNA-1</strain>
    </source>
</reference>
<dbReference type="GO" id="GO:0042392">
    <property type="term" value="F:sphingosine-1-phosphate phosphatase activity"/>
    <property type="evidence" value="ECO:0007669"/>
    <property type="project" value="TreeGrafter"/>
</dbReference>
<sequence>MSKRRTPVLADGAENSTLSSSPTPPAEKSPSTPARFASLADKDYRLSKFLAICGSHSQRLPFHLSVLRYVCKLLEYSGHGVPWFILAIAKVSVAIRPDHIEFWSNMILALSLELWTVAIIKAIIRRPRPVYSPQVGTLPYNPDKYSFPSGHSSRAVMEAVLWCSAGFTGLTSKFLMVLWGASVCLSRIILGRHYFSDVCAGTVLGIFLGWVQLNIVWMDLPLCRWLLSPIHNTISM</sequence>
<gene>
    <name evidence="4" type="primary">RvY_02605-1</name>
    <name evidence="4" type="synonym">RvY_02605.1</name>
    <name evidence="4" type="ORF">RvY_02605</name>
</gene>
<dbReference type="Pfam" id="PF01569">
    <property type="entry name" value="PAP2"/>
    <property type="match status" value="1"/>
</dbReference>
<keyword evidence="5" id="KW-1185">Reference proteome</keyword>
<dbReference type="EMBL" id="BDGG01000001">
    <property type="protein sequence ID" value="GAU90141.1"/>
    <property type="molecule type" value="Genomic_DNA"/>
</dbReference>